<evidence type="ECO:0000259" key="2">
    <source>
        <dbReference type="Pfam" id="PF03795"/>
    </source>
</evidence>
<dbReference type="Gene3D" id="3.30.70.1060">
    <property type="entry name" value="Dimeric alpha+beta barrel"/>
    <property type="match status" value="1"/>
</dbReference>
<feature type="domain" description="YCII-related" evidence="2">
    <location>
        <begin position="24"/>
        <end position="123"/>
    </location>
</feature>
<dbReference type="RefSeq" id="WP_344871006.1">
    <property type="nucleotide sequence ID" value="NZ_BAABAL010000004.1"/>
</dbReference>
<dbReference type="Proteomes" id="UP001501747">
    <property type="component" value="Unassembled WGS sequence"/>
</dbReference>
<proteinExistence type="inferred from homology"/>
<evidence type="ECO:0000313" key="3">
    <source>
        <dbReference type="EMBL" id="GAA3990706.1"/>
    </source>
</evidence>
<organism evidence="3 4">
    <name type="scientific">Allokutzneria multivorans</name>
    <dbReference type="NCBI Taxonomy" id="1142134"/>
    <lineage>
        <taxon>Bacteria</taxon>
        <taxon>Bacillati</taxon>
        <taxon>Actinomycetota</taxon>
        <taxon>Actinomycetes</taxon>
        <taxon>Pseudonocardiales</taxon>
        <taxon>Pseudonocardiaceae</taxon>
        <taxon>Allokutzneria</taxon>
    </lineage>
</organism>
<evidence type="ECO:0000256" key="1">
    <source>
        <dbReference type="ARBA" id="ARBA00007689"/>
    </source>
</evidence>
<reference evidence="4" key="1">
    <citation type="journal article" date="2019" name="Int. J. Syst. Evol. Microbiol.">
        <title>The Global Catalogue of Microorganisms (GCM) 10K type strain sequencing project: providing services to taxonomists for standard genome sequencing and annotation.</title>
        <authorList>
            <consortium name="The Broad Institute Genomics Platform"/>
            <consortium name="The Broad Institute Genome Sequencing Center for Infectious Disease"/>
            <person name="Wu L."/>
            <person name="Ma J."/>
        </authorList>
    </citation>
    <scope>NUCLEOTIDE SEQUENCE [LARGE SCALE GENOMIC DNA]</scope>
    <source>
        <strain evidence="4">JCM 17342</strain>
    </source>
</reference>
<dbReference type="InterPro" id="IPR011008">
    <property type="entry name" value="Dimeric_a/b-barrel"/>
</dbReference>
<keyword evidence="4" id="KW-1185">Reference proteome</keyword>
<sequence length="139" mass="15499">MASTPFVVMVRGRDHPEEFAVKKYLLAVQFDETAPAPSDEEFRAQMTRTEKVTDEMRAAGSWVFVGGLRSSHATTVVRPKDGFSTTITDGPFAETKEQLGGLWVLECEDLDQALRWAEKCALACGCPIEVRPFEDAQWV</sequence>
<gene>
    <name evidence="3" type="ORF">GCM10022247_06870</name>
</gene>
<dbReference type="PANTHER" id="PTHR35174">
    <property type="entry name" value="BLL7171 PROTEIN-RELATED"/>
    <property type="match status" value="1"/>
</dbReference>
<evidence type="ECO:0000313" key="4">
    <source>
        <dbReference type="Proteomes" id="UP001501747"/>
    </source>
</evidence>
<dbReference type="InterPro" id="IPR005545">
    <property type="entry name" value="YCII"/>
</dbReference>
<dbReference type="EMBL" id="BAABAL010000004">
    <property type="protein sequence ID" value="GAA3990706.1"/>
    <property type="molecule type" value="Genomic_DNA"/>
</dbReference>
<name>A0ABP7R0Z4_9PSEU</name>
<protein>
    <submittedName>
        <fullName evidence="3">YciI family protein</fullName>
    </submittedName>
</protein>
<comment type="similarity">
    <text evidence="1">Belongs to the YciI family.</text>
</comment>
<dbReference type="SUPFAM" id="SSF54909">
    <property type="entry name" value="Dimeric alpha+beta barrel"/>
    <property type="match status" value="1"/>
</dbReference>
<comment type="caution">
    <text evidence="3">The sequence shown here is derived from an EMBL/GenBank/DDBJ whole genome shotgun (WGS) entry which is preliminary data.</text>
</comment>
<dbReference type="Pfam" id="PF03795">
    <property type="entry name" value="YCII"/>
    <property type="match status" value="1"/>
</dbReference>
<dbReference type="PANTHER" id="PTHR35174:SF3">
    <property type="entry name" value="BLL7171 PROTEIN"/>
    <property type="match status" value="1"/>
</dbReference>
<accession>A0ABP7R0Z4</accession>